<keyword evidence="2" id="KW-1185">Reference proteome</keyword>
<sequence length="296" mass="34486">MDYNTFKQEILASLKKKAGEKMVTLHRIEKNNGKILDAVTIMESGTHIAPTIYLADFYEFFSHGMSLEEVTLKILALNTERQVEETEFQNAGFEDYKRARSHICYKLINFDMNRKLLKNVPYIPYLDLAIVFYYRLEEEVLNGANFLVHNCNLESWGITLQDIYEDAHKNTSRRLPFTLQGMEALIREMTGEEELLSFGFQKREQMYILTNEEKYFGAAALLYPHVLSHISRLLHCNFYVLPSSIHECILVPDSGQFSKKELETMVREVNETQVEDEEVLSQNVYYYDSKKGALIL</sequence>
<evidence type="ECO:0000313" key="2">
    <source>
        <dbReference type="Proteomes" id="UP000092574"/>
    </source>
</evidence>
<reference evidence="1" key="1">
    <citation type="submission" date="2017-04" db="EMBL/GenBank/DDBJ databases">
        <title>Complete Genome Sequences of Twelve Strains of a Stable Defined Moderately Diverse Mouse Microbiota 2 (sDMDMm2).</title>
        <authorList>
            <person name="Uchimura Y."/>
            <person name="Wyss M."/>
            <person name="Brugiroux S."/>
            <person name="Limenitakis J.P."/>
            <person name="Stecher B."/>
            <person name="McCoy K.D."/>
            <person name="Macpherson A.J."/>
        </authorList>
    </citation>
    <scope>NUCLEOTIDE SEQUENCE</scope>
    <source>
        <strain evidence="1">YL58</strain>
    </source>
</reference>
<dbReference type="Pfam" id="PF18941">
    <property type="entry name" value="DUF5688"/>
    <property type="match status" value="1"/>
</dbReference>
<dbReference type="RefSeq" id="WP_065541028.1">
    <property type="nucleotide sequence ID" value="NZ_CP015405.2"/>
</dbReference>
<protein>
    <submittedName>
        <fullName evidence="1">Uncharacterized protein</fullName>
    </submittedName>
</protein>
<dbReference type="Proteomes" id="UP000092574">
    <property type="component" value="Chromosome"/>
</dbReference>
<gene>
    <name evidence="1" type="ORF">A4V09_02925</name>
</gene>
<organism evidence="1 2">
    <name type="scientific">Blautia pseudococcoides</name>
    <dbReference type="NCBI Taxonomy" id="1796616"/>
    <lineage>
        <taxon>Bacteria</taxon>
        <taxon>Bacillati</taxon>
        <taxon>Bacillota</taxon>
        <taxon>Clostridia</taxon>
        <taxon>Lachnospirales</taxon>
        <taxon>Lachnospiraceae</taxon>
        <taxon>Blautia</taxon>
    </lineage>
</organism>
<dbReference type="InterPro" id="IPR043743">
    <property type="entry name" value="DUF5688"/>
</dbReference>
<dbReference type="STRING" id="1796616.A4V09_02925"/>
<name>A0A1C7I796_9FIRM</name>
<dbReference type="EMBL" id="CP015405">
    <property type="protein sequence ID" value="ANU74804.1"/>
    <property type="molecule type" value="Genomic_DNA"/>
</dbReference>
<accession>A0A1C7I796</accession>
<proteinExistence type="predicted"/>
<dbReference type="AlphaFoldDB" id="A0A1C7I796"/>
<dbReference type="KEGG" id="byl:A4V09_02925"/>
<evidence type="ECO:0000313" key="1">
    <source>
        <dbReference type="EMBL" id="ANU74804.1"/>
    </source>
</evidence>
<dbReference type="OrthoDB" id="1655031at2"/>